<evidence type="ECO:0000256" key="5">
    <source>
        <dbReference type="ARBA" id="ARBA00022737"/>
    </source>
</evidence>
<dbReference type="EMBL" id="KQ257461">
    <property type="protein sequence ID" value="KNC98271.1"/>
    <property type="molecule type" value="Genomic_DNA"/>
</dbReference>
<dbReference type="VEuPathDB" id="FungiDB:SPPG_06669"/>
<dbReference type="PANTHER" id="PTHR45788:SF4">
    <property type="entry name" value="TRICARBOXYLATE TRANSPORT PROTEIN, MITOCHONDRIAL"/>
    <property type="match status" value="1"/>
</dbReference>
<sequence length="258" mass="28211">MQLAGNKGKYANPLQCAVEISRTRGILALYRGLPALVIGTASKGAVRFTVFEWVRWALGEDHDGIAGGWKNGIAGTATGIVEAVLVVTPTEAIKTRLIADQNTEKPRFRGMLHGTATIFKEEGLGGIYRGATAVIARQAANQAVRFTVYGTLKDVAEKKLRDGNQTSAIPWWVHFINGSISNVITTYATNPLDVIKTRMQAHHEKSNLFHVFRSILKEEGGKAFWRGVTPRLGRMIIAGGVIFTVYEETCTILQKIGM</sequence>
<dbReference type="OMA" id="ISANNYW"/>
<keyword evidence="6" id="KW-1133">Transmembrane helix</keyword>
<dbReference type="InterPro" id="IPR002067">
    <property type="entry name" value="MCP"/>
</dbReference>
<evidence type="ECO:0000256" key="7">
    <source>
        <dbReference type="ARBA" id="ARBA00023128"/>
    </source>
</evidence>
<evidence type="ECO:0000256" key="4">
    <source>
        <dbReference type="ARBA" id="ARBA00022692"/>
    </source>
</evidence>
<name>A0A0L0HBF8_SPIPD</name>
<dbReference type="AlphaFoldDB" id="A0A0L0HBF8"/>
<feature type="repeat" description="Solcar" evidence="9">
    <location>
        <begin position="1"/>
        <end position="57"/>
    </location>
</feature>
<dbReference type="Gene3D" id="1.50.40.10">
    <property type="entry name" value="Mitochondrial carrier domain"/>
    <property type="match status" value="1"/>
</dbReference>
<proteinExistence type="inferred from homology"/>
<evidence type="ECO:0000256" key="9">
    <source>
        <dbReference type="PROSITE-ProRule" id="PRU00282"/>
    </source>
</evidence>
<keyword evidence="4 9" id="KW-0812">Transmembrane</keyword>
<dbReference type="STRING" id="645134.A0A0L0HBF8"/>
<dbReference type="Pfam" id="PF00153">
    <property type="entry name" value="Mito_carr"/>
    <property type="match status" value="3"/>
</dbReference>
<feature type="repeat" description="Solcar" evidence="9">
    <location>
        <begin position="66"/>
        <end position="155"/>
    </location>
</feature>
<keyword evidence="8 9" id="KW-0472">Membrane</keyword>
<keyword evidence="12" id="KW-1185">Reference proteome</keyword>
<dbReference type="GO" id="GO:0006843">
    <property type="term" value="P:mitochondrial citrate transmembrane transport"/>
    <property type="evidence" value="ECO:0007669"/>
    <property type="project" value="TreeGrafter"/>
</dbReference>
<evidence type="ECO:0000256" key="6">
    <source>
        <dbReference type="ARBA" id="ARBA00022989"/>
    </source>
</evidence>
<dbReference type="GO" id="GO:0031966">
    <property type="term" value="C:mitochondrial membrane"/>
    <property type="evidence" value="ECO:0007669"/>
    <property type="project" value="UniProtKB-SubCell"/>
</dbReference>
<dbReference type="InterPro" id="IPR023395">
    <property type="entry name" value="MCP_dom_sf"/>
</dbReference>
<dbReference type="PRINTS" id="PR00926">
    <property type="entry name" value="MITOCARRIER"/>
</dbReference>
<dbReference type="PROSITE" id="PS50920">
    <property type="entry name" value="SOLCAR"/>
    <property type="match status" value="3"/>
</dbReference>
<dbReference type="SUPFAM" id="SSF103506">
    <property type="entry name" value="Mitochondrial carrier"/>
    <property type="match status" value="1"/>
</dbReference>
<keyword evidence="5" id="KW-0677">Repeat</keyword>
<accession>A0A0L0HBF8</accession>
<evidence type="ECO:0000256" key="1">
    <source>
        <dbReference type="ARBA" id="ARBA00004225"/>
    </source>
</evidence>
<dbReference type="GO" id="GO:0071913">
    <property type="term" value="F:citrate secondary active transmembrane transporter activity"/>
    <property type="evidence" value="ECO:0007669"/>
    <property type="project" value="TreeGrafter"/>
</dbReference>
<dbReference type="InterPro" id="IPR049563">
    <property type="entry name" value="TXTP-like"/>
</dbReference>
<reference evidence="11 12" key="1">
    <citation type="submission" date="2009-08" db="EMBL/GenBank/DDBJ databases">
        <title>The Genome Sequence of Spizellomyces punctatus strain DAOM BR117.</title>
        <authorList>
            <consortium name="The Broad Institute Genome Sequencing Platform"/>
            <person name="Russ C."/>
            <person name="Cuomo C."/>
            <person name="Shea T."/>
            <person name="Young S.K."/>
            <person name="Zeng Q."/>
            <person name="Koehrsen M."/>
            <person name="Haas B."/>
            <person name="Borodovsky M."/>
            <person name="Guigo R."/>
            <person name="Alvarado L."/>
            <person name="Berlin A."/>
            <person name="Bochicchio J."/>
            <person name="Borenstein D."/>
            <person name="Chapman S."/>
            <person name="Chen Z."/>
            <person name="Engels R."/>
            <person name="Freedman E."/>
            <person name="Gellesch M."/>
            <person name="Goldberg J."/>
            <person name="Griggs A."/>
            <person name="Gujja S."/>
            <person name="Heiman D."/>
            <person name="Hepburn T."/>
            <person name="Howarth C."/>
            <person name="Jen D."/>
            <person name="Larson L."/>
            <person name="Lewis B."/>
            <person name="Mehta T."/>
            <person name="Park D."/>
            <person name="Pearson M."/>
            <person name="Roberts A."/>
            <person name="Saif S."/>
            <person name="Shenoy N."/>
            <person name="Sisk P."/>
            <person name="Stolte C."/>
            <person name="Sykes S."/>
            <person name="Thomson T."/>
            <person name="Walk T."/>
            <person name="White J."/>
            <person name="Yandava C."/>
            <person name="Burger G."/>
            <person name="Gray M.W."/>
            <person name="Holland P.W.H."/>
            <person name="King N."/>
            <person name="Lang F.B.F."/>
            <person name="Roger A.J."/>
            <person name="Ruiz-Trillo I."/>
            <person name="Lander E."/>
            <person name="Nusbaum C."/>
        </authorList>
    </citation>
    <scope>NUCLEOTIDE SEQUENCE [LARGE SCALE GENOMIC DNA]</scope>
    <source>
        <strain evidence="11 12">DAOM BR117</strain>
    </source>
</reference>
<evidence type="ECO:0000256" key="8">
    <source>
        <dbReference type="ARBA" id="ARBA00023136"/>
    </source>
</evidence>
<evidence type="ECO:0000313" key="11">
    <source>
        <dbReference type="EMBL" id="KNC98271.1"/>
    </source>
</evidence>
<organism evidence="11 12">
    <name type="scientific">Spizellomyces punctatus (strain DAOM BR117)</name>
    <dbReference type="NCBI Taxonomy" id="645134"/>
    <lineage>
        <taxon>Eukaryota</taxon>
        <taxon>Fungi</taxon>
        <taxon>Fungi incertae sedis</taxon>
        <taxon>Chytridiomycota</taxon>
        <taxon>Chytridiomycota incertae sedis</taxon>
        <taxon>Chytridiomycetes</taxon>
        <taxon>Spizellomycetales</taxon>
        <taxon>Spizellomycetaceae</taxon>
        <taxon>Spizellomyces</taxon>
    </lineage>
</organism>
<protein>
    <submittedName>
        <fullName evidence="11">Uncharacterized protein</fullName>
    </submittedName>
</protein>
<dbReference type="InterPro" id="IPR018108">
    <property type="entry name" value="MCP_transmembrane"/>
</dbReference>
<dbReference type="OrthoDB" id="44467at2759"/>
<dbReference type="Proteomes" id="UP000053201">
    <property type="component" value="Unassembled WGS sequence"/>
</dbReference>
<comment type="subcellular location">
    <subcellularLocation>
        <location evidence="1">Mitochondrion membrane</location>
        <topology evidence="1">Multi-pass membrane protein</topology>
    </subcellularLocation>
</comment>
<dbReference type="eggNOG" id="KOG0756">
    <property type="taxonomic scope" value="Eukaryota"/>
</dbReference>
<dbReference type="PANTHER" id="PTHR45788">
    <property type="entry name" value="SUCCINATE/FUMARATE MITOCHONDRIAL TRANSPORTER-RELATED"/>
    <property type="match status" value="1"/>
</dbReference>
<dbReference type="GeneID" id="27689959"/>
<gene>
    <name evidence="11" type="ORF">SPPG_06669</name>
</gene>
<feature type="repeat" description="Solcar" evidence="9">
    <location>
        <begin position="169"/>
        <end position="252"/>
    </location>
</feature>
<evidence type="ECO:0000313" key="12">
    <source>
        <dbReference type="Proteomes" id="UP000053201"/>
    </source>
</evidence>
<dbReference type="InParanoid" id="A0A0L0HBF8"/>
<keyword evidence="7" id="KW-0496">Mitochondrion</keyword>
<dbReference type="RefSeq" id="XP_016606311.1">
    <property type="nucleotide sequence ID" value="XM_016754871.1"/>
</dbReference>
<evidence type="ECO:0000256" key="2">
    <source>
        <dbReference type="ARBA" id="ARBA00006375"/>
    </source>
</evidence>
<evidence type="ECO:0000256" key="10">
    <source>
        <dbReference type="RuleBase" id="RU000488"/>
    </source>
</evidence>
<evidence type="ECO:0000256" key="3">
    <source>
        <dbReference type="ARBA" id="ARBA00022448"/>
    </source>
</evidence>
<comment type="similarity">
    <text evidence="2 10">Belongs to the mitochondrial carrier (TC 2.A.29) family.</text>
</comment>
<keyword evidence="3 10" id="KW-0813">Transport</keyword>